<comment type="subcellular location">
    <subcellularLocation>
        <location evidence="8">Cytoplasm</location>
    </subcellularLocation>
</comment>
<evidence type="ECO:0000256" key="7">
    <source>
        <dbReference type="ARBA" id="ARBA00023160"/>
    </source>
</evidence>
<keyword evidence="3 8" id="KW-0479">Metal-binding</keyword>
<comment type="similarity">
    <text evidence="8">Belongs to the P-Pant transferase superfamily. AcpS family.</text>
</comment>
<feature type="binding site" evidence="8">
    <location>
        <position position="16"/>
    </location>
    <ligand>
        <name>Mg(2+)</name>
        <dbReference type="ChEBI" id="CHEBI:18420"/>
    </ligand>
</feature>
<evidence type="ECO:0000256" key="5">
    <source>
        <dbReference type="ARBA" id="ARBA00022842"/>
    </source>
</evidence>
<gene>
    <name evidence="8" type="primary">acpS</name>
    <name evidence="10" type="ORF">Fokcrypt_00537</name>
</gene>
<comment type="cofactor">
    <cofactor evidence="8">
        <name>Mg(2+)</name>
        <dbReference type="ChEBI" id="CHEBI:18420"/>
    </cofactor>
</comment>
<keyword evidence="7 8" id="KW-0275">Fatty acid biosynthesis</keyword>
<evidence type="ECO:0000256" key="2">
    <source>
        <dbReference type="ARBA" id="ARBA00022679"/>
    </source>
</evidence>
<dbReference type="RefSeq" id="WP_323721986.1">
    <property type="nucleotide sequence ID" value="NZ_CP110343.1"/>
</dbReference>
<dbReference type="InterPro" id="IPR008278">
    <property type="entry name" value="4-PPantetheinyl_Trfase_dom"/>
</dbReference>
<keyword evidence="1 8" id="KW-0444">Lipid biosynthesis</keyword>
<comment type="catalytic activity">
    <reaction evidence="8">
        <text>apo-[ACP] + CoA = holo-[ACP] + adenosine 3',5'-bisphosphate + H(+)</text>
        <dbReference type="Rhea" id="RHEA:12068"/>
        <dbReference type="Rhea" id="RHEA-COMP:9685"/>
        <dbReference type="Rhea" id="RHEA-COMP:9690"/>
        <dbReference type="ChEBI" id="CHEBI:15378"/>
        <dbReference type="ChEBI" id="CHEBI:29999"/>
        <dbReference type="ChEBI" id="CHEBI:57287"/>
        <dbReference type="ChEBI" id="CHEBI:58343"/>
        <dbReference type="ChEBI" id="CHEBI:64479"/>
        <dbReference type="EC" id="2.7.8.7"/>
    </reaction>
</comment>
<feature type="domain" description="4'-phosphopantetheinyl transferase" evidence="9">
    <location>
        <begin position="12"/>
        <end position="144"/>
    </location>
</feature>
<evidence type="ECO:0000256" key="6">
    <source>
        <dbReference type="ARBA" id="ARBA00023098"/>
    </source>
</evidence>
<dbReference type="Pfam" id="PF01648">
    <property type="entry name" value="ACPS"/>
    <property type="match status" value="1"/>
</dbReference>
<evidence type="ECO:0000313" key="11">
    <source>
        <dbReference type="Proteomes" id="UP001325140"/>
    </source>
</evidence>
<sequence>MTDASFLPSYIGVGVDIVNIHRVERILFENGTRFLNRVFTKKEIEYFFSKYREYVKEDFTFTMNPDELATQNVMIDIASYIAKRFAAKESYSKALGCGICINLKFCDMEILQNDKGAPFWSDDTKFAGEFYTALSMSDQYPFAIANTTLIRR</sequence>
<protein>
    <recommendedName>
        <fullName evidence="8">Holo-[acyl-carrier-protein] synthase</fullName>
        <shortName evidence="8">Holo-ACP synthase</shortName>
        <ecNumber evidence="8">2.7.8.7</ecNumber>
    </recommendedName>
    <alternativeName>
        <fullName evidence="8">4'-phosphopantetheinyl transferase AcpS</fullName>
    </alternativeName>
</protein>
<feature type="binding site" evidence="8">
    <location>
        <position position="89"/>
    </location>
    <ligand>
        <name>Mg(2+)</name>
        <dbReference type="ChEBI" id="CHEBI:18420"/>
    </ligand>
</feature>
<keyword evidence="4 8" id="KW-0276">Fatty acid metabolism</keyword>
<reference evidence="10" key="1">
    <citation type="submission" date="2022-10" db="EMBL/GenBank/DDBJ databases">
        <title>Host association and intracellularity evolved multiple times independently in the Rickettsiales.</title>
        <authorList>
            <person name="Castelli M."/>
            <person name="Nardi T."/>
            <person name="Gammuto L."/>
            <person name="Bellinzona G."/>
            <person name="Sabaneyeva E."/>
            <person name="Potekhin A."/>
            <person name="Serra V."/>
            <person name="Petroni G."/>
            <person name="Sassera D."/>
        </authorList>
    </citation>
    <scope>NUCLEOTIDE SEQUENCE [LARGE SCALE GENOMIC DNA]</scope>
    <source>
        <strain evidence="10">US_Bl 11III1</strain>
    </source>
</reference>
<dbReference type="Proteomes" id="UP001325140">
    <property type="component" value="Chromosome"/>
</dbReference>
<organism evidence="10 11">
    <name type="scientific">Candidatus Fokinia crypta</name>
    <dbReference type="NCBI Taxonomy" id="1920990"/>
    <lineage>
        <taxon>Bacteria</taxon>
        <taxon>Pseudomonadati</taxon>
        <taxon>Pseudomonadota</taxon>
        <taxon>Alphaproteobacteria</taxon>
        <taxon>Rickettsiales</taxon>
        <taxon>Candidatus Midichloriaceae</taxon>
        <taxon>Candidatus Fokinia</taxon>
    </lineage>
</organism>
<dbReference type="InterPro" id="IPR004568">
    <property type="entry name" value="Ppantetheine-prot_Trfase_dom"/>
</dbReference>
<dbReference type="SUPFAM" id="SSF56214">
    <property type="entry name" value="4'-phosphopantetheinyl transferase"/>
    <property type="match status" value="1"/>
</dbReference>
<evidence type="ECO:0000256" key="4">
    <source>
        <dbReference type="ARBA" id="ARBA00022832"/>
    </source>
</evidence>
<dbReference type="InterPro" id="IPR037143">
    <property type="entry name" value="4-PPantetheinyl_Trfase_dom_sf"/>
</dbReference>
<dbReference type="EMBL" id="CP110343">
    <property type="protein sequence ID" value="WPX98009.1"/>
    <property type="molecule type" value="Genomic_DNA"/>
</dbReference>
<keyword evidence="5 8" id="KW-0460">Magnesium</keyword>
<dbReference type="NCBIfam" id="TIGR00556">
    <property type="entry name" value="pantethn_trn"/>
    <property type="match status" value="1"/>
</dbReference>
<comment type="function">
    <text evidence="8">Transfers the 4'-phosphopantetheine moiety from coenzyme A to a Ser of acyl-carrier-protein.</text>
</comment>
<proteinExistence type="inferred from homology"/>
<accession>A0ABZ0USK1</accession>
<keyword evidence="11" id="KW-1185">Reference proteome</keyword>
<dbReference type="HAMAP" id="MF_00101">
    <property type="entry name" value="AcpS"/>
    <property type="match status" value="1"/>
</dbReference>
<dbReference type="Gene3D" id="3.90.470.20">
    <property type="entry name" value="4'-phosphopantetheinyl transferase domain"/>
    <property type="match status" value="1"/>
</dbReference>
<evidence type="ECO:0000256" key="3">
    <source>
        <dbReference type="ARBA" id="ARBA00022723"/>
    </source>
</evidence>
<evidence type="ECO:0000313" key="10">
    <source>
        <dbReference type="EMBL" id="WPX98009.1"/>
    </source>
</evidence>
<evidence type="ECO:0000256" key="1">
    <source>
        <dbReference type="ARBA" id="ARBA00022516"/>
    </source>
</evidence>
<keyword evidence="6 8" id="KW-0443">Lipid metabolism</keyword>
<keyword evidence="2 8" id="KW-0808">Transferase</keyword>
<dbReference type="EC" id="2.7.8.7" evidence="8"/>
<evidence type="ECO:0000256" key="8">
    <source>
        <dbReference type="HAMAP-Rule" id="MF_00101"/>
    </source>
</evidence>
<name>A0ABZ0USK1_9RICK</name>
<keyword evidence="8" id="KW-0963">Cytoplasm</keyword>
<evidence type="ECO:0000259" key="9">
    <source>
        <dbReference type="Pfam" id="PF01648"/>
    </source>
</evidence>
<dbReference type="InterPro" id="IPR002582">
    <property type="entry name" value="ACPS"/>
</dbReference>